<evidence type="ECO:0000313" key="7">
    <source>
        <dbReference type="EnsemblProtists" id="EKX32916"/>
    </source>
</evidence>
<evidence type="ECO:0000256" key="1">
    <source>
        <dbReference type="ARBA" id="ARBA00023015"/>
    </source>
</evidence>
<evidence type="ECO:0000313" key="8">
    <source>
        <dbReference type="Proteomes" id="UP000011087"/>
    </source>
</evidence>
<gene>
    <name evidence="6" type="ORF">GUITHDRAFT_156205</name>
</gene>
<dbReference type="AlphaFoldDB" id="L1I9J5"/>
<dbReference type="RefSeq" id="XP_005819896.1">
    <property type="nucleotide sequence ID" value="XM_005819839.1"/>
</dbReference>
<evidence type="ECO:0000313" key="6">
    <source>
        <dbReference type="EMBL" id="EKX32916.1"/>
    </source>
</evidence>
<reference evidence="8" key="2">
    <citation type="submission" date="2012-11" db="EMBL/GenBank/DDBJ databases">
        <authorList>
            <person name="Kuo A."/>
            <person name="Curtis B.A."/>
            <person name="Tanifuji G."/>
            <person name="Burki F."/>
            <person name="Gruber A."/>
            <person name="Irimia M."/>
            <person name="Maruyama S."/>
            <person name="Arias M.C."/>
            <person name="Ball S.G."/>
            <person name="Gile G.H."/>
            <person name="Hirakawa Y."/>
            <person name="Hopkins J.F."/>
            <person name="Rensing S.A."/>
            <person name="Schmutz J."/>
            <person name="Symeonidi A."/>
            <person name="Elias M."/>
            <person name="Eveleigh R.J."/>
            <person name="Herman E.K."/>
            <person name="Klute M.J."/>
            <person name="Nakayama T."/>
            <person name="Obornik M."/>
            <person name="Reyes-Prieto A."/>
            <person name="Armbrust E.V."/>
            <person name="Aves S.J."/>
            <person name="Beiko R.G."/>
            <person name="Coutinho P."/>
            <person name="Dacks J.B."/>
            <person name="Durnford D.G."/>
            <person name="Fast N.M."/>
            <person name="Green B.R."/>
            <person name="Grisdale C."/>
            <person name="Hempe F."/>
            <person name="Henrissat B."/>
            <person name="Hoppner M.P."/>
            <person name="Ishida K.-I."/>
            <person name="Kim E."/>
            <person name="Koreny L."/>
            <person name="Kroth P.G."/>
            <person name="Liu Y."/>
            <person name="Malik S.-B."/>
            <person name="Maier U.G."/>
            <person name="McRose D."/>
            <person name="Mock T."/>
            <person name="Neilson J.A."/>
            <person name="Onodera N.T."/>
            <person name="Poole A.M."/>
            <person name="Pritham E.J."/>
            <person name="Richards T.A."/>
            <person name="Rocap G."/>
            <person name="Roy S.W."/>
            <person name="Sarai C."/>
            <person name="Schaack S."/>
            <person name="Shirato S."/>
            <person name="Slamovits C.H."/>
            <person name="Spencer D.F."/>
            <person name="Suzuki S."/>
            <person name="Worden A.Z."/>
            <person name="Zauner S."/>
            <person name="Barry K."/>
            <person name="Bell C."/>
            <person name="Bharti A.K."/>
            <person name="Crow J.A."/>
            <person name="Grimwood J."/>
            <person name="Kramer R."/>
            <person name="Lindquist E."/>
            <person name="Lucas S."/>
            <person name="Salamov A."/>
            <person name="McFadden G.I."/>
            <person name="Lane C.E."/>
            <person name="Keeling P.J."/>
            <person name="Gray M.W."/>
            <person name="Grigoriev I.V."/>
            <person name="Archibald J.M."/>
        </authorList>
    </citation>
    <scope>NUCLEOTIDE SEQUENCE</scope>
    <source>
        <strain evidence="8">CCMP2712</strain>
    </source>
</reference>
<reference evidence="6 8" key="1">
    <citation type="journal article" date="2012" name="Nature">
        <title>Algal genomes reveal evolutionary mosaicism and the fate of nucleomorphs.</title>
        <authorList>
            <consortium name="DOE Joint Genome Institute"/>
            <person name="Curtis B.A."/>
            <person name="Tanifuji G."/>
            <person name="Burki F."/>
            <person name="Gruber A."/>
            <person name="Irimia M."/>
            <person name="Maruyama S."/>
            <person name="Arias M.C."/>
            <person name="Ball S.G."/>
            <person name="Gile G.H."/>
            <person name="Hirakawa Y."/>
            <person name="Hopkins J.F."/>
            <person name="Kuo A."/>
            <person name="Rensing S.A."/>
            <person name="Schmutz J."/>
            <person name="Symeonidi A."/>
            <person name="Elias M."/>
            <person name="Eveleigh R.J."/>
            <person name="Herman E.K."/>
            <person name="Klute M.J."/>
            <person name="Nakayama T."/>
            <person name="Obornik M."/>
            <person name="Reyes-Prieto A."/>
            <person name="Armbrust E.V."/>
            <person name="Aves S.J."/>
            <person name="Beiko R.G."/>
            <person name="Coutinho P."/>
            <person name="Dacks J.B."/>
            <person name="Durnford D.G."/>
            <person name="Fast N.M."/>
            <person name="Green B.R."/>
            <person name="Grisdale C.J."/>
            <person name="Hempel F."/>
            <person name="Henrissat B."/>
            <person name="Hoppner M.P."/>
            <person name="Ishida K."/>
            <person name="Kim E."/>
            <person name="Koreny L."/>
            <person name="Kroth P.G."/>
            <person name="Liu Y."/>
            <person name="Malik S.B."/>
            <person name="Maier U.G."/>
            <person name="McRose D."/>
            <person name="Mock T."/>
            <person name="Neilson J.A."/>
            <person name="Onodera N.T."/>
            <person name="Poole A.M."/>
            <person name="Pritham E.J."/>
            <person name="Richards T.A."/>
            <person name="Rocap G."/>
            <person name="Roy S.W."/>
            <person name="Sarai C."/>
            <person name="Schaack S."/>
            <person name="Shirato S."/>
            <person name="Slamovits C.H."/>
            <person name="Spencer D.F."/>
            <person name="Suzuki S."/>
            <person name="Worden A.Z."/>
            <person name="Zauner S."/>
            <person name="Barry K."/>
            <person name="Bell C."/>
            <person name="Bharti A.K."/>
            <person name="Crow J.A."/>
            <person name="Grimwood J."/>
            <person name="Kramer R."/>
            <person name="Lindquist E."/>
            <person name="Lucas S."/>
            <person name="Salamov A."/>
            <person name="McFadden G.I."/>
            <person name="Lane C.E."/>
            <person name="Keeling P.J."/>
            <person name="Gray M.W."/>
            <person name="Grigoriev I.V."/>
            <person name="Archibald J.M."/>
        </authorList>
    </citation>
    <scope>NUCLEOTIDE SEQUENCE</scope>
    <source>
        <strain evidence="6 8">CCMP2712</strain>
    </source>
</reference>
<proteinExistence type="predicted"/>
<dbReference type="InterPro" id="IPR003035">
    <property type="entry name" value="RWP-RK_dom"/>
</dbReference>
<dbReference type="Proteomes" id="UP000011087">
    <property type="component" value="Unassembled WGS sequence"/>
</dbReference>
<dbReference type="Pfam" id="PF02042">
    <property type="entry name" value="RWP-RK"/>
    <property type="match status" value="1"/>
</dbReference>
<dbReference type="HOGENOM" id="CLU_1430523_0_0_1"/>
<dbReference type="OrthoDB" id="6270329at2759"/>
<dbReference type="EMBL" id="JH993165">
    <property type="protein sequence ID" value="EKX32916.1"/>
    <property type="molecule type" value="Genomic_DNA"/>
</dbReference>
<keyword evidence="1" id="KW-0805">Transcription regulation</keyword>
<keyword evidence="2" id="KW-0238">DNA-binding</keyword>
<evidence type="ECO:0000259" key="5">
    <source>
        <dbReference type="PROSITE" id="PS51519"/>
    </source>
</evidence>
<dbReference type="PROSITE" id="PS51519">
    <property type="entry name" value="RWP_RK"/>
    <property type="match status" value="1"/>
</dbReference>
<keyword evidence="4" id="KW-0539">Nucleus</keyword>
<name>L1I9J5_GUITC</name>
<dbReference type="PaxDb" id="55529-EKX32916"/>
<accession>L1I9J5</accession>
<dbReference type="EnsemblProtists" id="EKX32916">
    <property type="protein sequence ID" value="EKX32916"/>
    <property type="gene ID" value="GUITHDRAFT_156205"/>
</dbReference>
<evidence type="ECO:0000256" key="2">
    <source>
        <dbReference type="ARBA" id="ARBA00023125"/>
    </source>
</evidence>
<keyword evidence="3" id="KW-0804">Transcription</keyword>
<dbReference type="GO" id="GO:0003677">
    <property type="term" value="F:DNA binding"/>
    <property type="evidence" value="ECO:0007669"/>
    <property type="project" value="UniProtKB-KW"/>
</dbReference>
<protein>
    <recommendedName>
        <fullName evidence="5">RWP-RK domain-containing protein</fullName>
    </recommendedName>
</protein>
<reference evidence="7" key="3">
    <citation type="submission" date="2016-03" db="UniProtKB">
        <authorList>
            <consortium name="EnsemblProtists"/>
        </authorList>
    </citation>
    <scope>IDENTIFICATION</scope>
</reference>
<dbReference type="KEGG" id="gtt:GUITHDRAFT_156205"/>
<organism evidence="6">
    <name type="scientific">Guillardia theta (strain CCMP2712)</name>
    <name type="common">Cryptophyte</name>
    <dbReference type="NCBI Taxonomy" id="905079"/>
    <lineage>
        <taxon>Eukaryota</taxon>
        <taxon>Cryptophyceae</taxon>
        <taxon>Pyrenomonadales</taxon>
        <taxon>Geminigeraceae</taxon>
        <taxon>Guillardia</taxon>
    </lineage>
</organism>
<dbReference type="GeneID" id="17289654"/>
<keyword evidence="8" id="KW-1185">Reference proteome</keyword>
<feature type="domain" description="RWP-RK" evidence="5">
    <location>
        <begin position="6"/>
        <end position="98"/>
    </location>
</feature>
<sequence>MLAPRVARVFPRRRRNEREIDSNRREEIVLTAADITNMFYMRQAEAAESLGISLTALKNACKQVGIEHWPYARSTASRIQKSNLMMSNNQHGGVDAPNMPAERSHYADVINGSASVATRALSSFPDAAAISNVTQHCWSAGSVSIGEVPRKRKASAEDWETTWFYPSGRQVSENDLACLLSESLVHVIEG</sequence>
<evidence type="ECO:0000256" key="4">
    <source>
        <dbReference type="ARBA" id="ARBA00023242"/>
    </source>
</evidence>
<evidence type="ECO:0000256" key="3">
    <source>
        <dbReference type="ARBA" id="ARBA00023163"/>
    </source>
</evidence>